<evidence type="ECO:0000256" key="1">
    <source>
        <dbReference type="SAM" id="MobiDB-lite"/>
    </source>
</evidence>
<accession>A0A6G0SHK3</accession>
<proteinExistence type="predicted"/>
<gene>
    <name evidence="2" type="ORF">PF008_g2656</name>
</gene>
<evidence type="ECO:0000313" key="3">
    <source>
        <dbReference type="Proteomes" id="UP000486351"/>
    </source>
</evidence>
<sequence>MKGGPFGPSITTGGAAFAALGSFLANAVPPSLRSAARHPCPNVPMLHTNGRPTDGKVALVDVEA</sequence>
<name>A0A6G0SHK3_9STRA</name>
<protein>
    <submittedName>
        <fullName evidence="2">Uncharacterized protein</fullName>
    </submittedName>
</protein>
<comment type="caution">
    <text evidence="2">The sequence shown here is derived from an EMBL/GenBank/DDBJ whole genome shotgun (WGS) entry which is preliminary data.</text>
</comment>
<evidence type="ECO:0000313" key="2">
    <source>
        <dbReference type="EMBL" id="KAE9358529.1"/>
    </source>
</evidence>
<dbReference type="AlphaFoldDB" id="A0A6G0SHK3"/>
<organism evidence="2 3">
    <name type="scientific">Phytophthora fragariae</name>
    <dbReference type="NCBI Taxonomy" id="53985"/>
    <lineage>
        <taxon>Eukaryota</taxon>
        <taxon>Sar</taxon>
        <taxon>Stramenopiles</taxon>
        <taxon>Oomycota</taxon>
        <taxon>Peronosporomycetes</taxon>
        <taxon>Peronosporales</taxon>
        <taxon>Peronosporaceae</taxon>
        <taxon>Phytophthora</taxon>
    </lineage>
</organism>
<feature type="region of interest" description="Disordered" evidence="1">
    <location>
        <begin position="43"/>
        <end position="64"/>
    </location>
</feature>
<reference evidence="2 3" key="1">
    <citation type="submission" date="2018-09" db="EMBL/GenBank/DDBJ databases">
        <title>Genomic investigation of the strawberry pathogen Phytophthora fragariae indicates pathogenicity is determined by transcriptional variation in three key races.</title>
        <authorList>
            <person name="Adams T.M."/>
            <person name="Armitage A.D."/>
            <person name="Sobczyk M.K."/>
            <person name="Bates H.J."/>
            <person name="Dunwell J.M."/>
            <person name="Nellist C.F."/>
            <person name="Harrison R.J."/>
        </authorList>
    </citation>
    <scope>NUCLEOTIDE SEQUENCE [LARGE SCALE GENOMIC DNA]</scope>
    <source>
        <strain evidence="2 3">NOV-77</strain>
    </source>
</reference>
<dbReference type="EMBL" id="QXFY01000074">
    <property type="protein sequence ID" value="KAE9358529.1"/>
    <property type="molecule type" value="Genomic_DNA"/>
</dbReference>
<dbReference type="Proteomes" id="UP000486351">
    <property type="component" value="Unassembled WGS sequence"/>
</dbReference>